<dbReference type="EMBL" id="JACCCZ010000001">
    <property type="protein sequence ID" value="NYG00371.1"/>
    <property type="molecule type" value="Genomic_DNA"/>
</dbReference>
<dbReference type="Proteomes" id="UP000549695">
    <property type="component" value="Unassembled WGS sequence"/>
</dbReference>
<dbReference type="GeneID" id="98050476"/>
<evidence type="ECO:0000313" key="2">
    <source>
        <dbReference type="EMBL" id="NYG00371.1"/>
    </source>
</evidence>
<reference evidence="2 3" key="1">
    <citation type="submission" date="2020-07" db="EMBL/GenBank/DDBJ databases">
        <title>Sequencing the genomes of 1000 actinobacteria strains.</title>
        <authorList>
            <person name="Klenk H.-P."/>
        </authorList>
    </citation>
    <scope>NUCLEOTIDE SEQUENCE [LARGE SCALE GENOMIC DNA]</scope>
    <source>
        <strain evidence="2 3">DSM 44749</strain>
    </source>
</reference>
<organism evidence="2 3">
    <name type="scientific">Pseudonocardia alni</name>
    <name type="common">Amycolata alni</name>
    <dbReference type="NCBI Taxonomy" id="33907"/>
    <lineage>
        <taxon>Bacteria</taxon>
        <taxon>Bacillati</taxon>
        <taxon>Actinomycetota</taxon>
        <taxon>Actinomycetes</taxon>
        <taxon>Pseudonocardiales</taxon>
        <taxon>Pseudonocardiaceae</taxon>
        <taxon>Pseudonocardia</taxon>
    </lineage>
</organism>
<accession>A0A852VYH8</accession>
<name>A0A852VYH8_PSEA5</name>
<sequence length="132" mass="13804">MSEQNGTRPAPGVASIDVDGPGGWRPDPVVADLVADVLSRAWYSGRGLDGIPTFAVDGADRVEHLTDRGTRRLLAIGPFARLPRGHLGRVKASLQALADGVQSEIDALAIARGSDALAVARAAAERRWESAG</sequence>
<proteinExistence type="predicted"/>
<evidence type="ECO:0000313" key="3">
    <source>
        <dbReference type="Proteomes" id="UP000549695"/>
    </source>
</evidence>
<dbReference type="RefSeq" id="WP_179760206.1">
    <property type="nucleotide sequence ID" value="NZ_BAAAJZ010000005.1"/>
</dbReference>
<evidence type="ECO:0000256" key="1">
    <source>
        <dbReference type="SAM" id="MobiDB-lite"/>
    </source>
</evidence>
<keyword evidence="3" id="KW-1185">Reference proteome</keyword>
<feature type="region of interest" description="Disordered" evidence="1">
    <location>
        <begin position="1"/>
        <end position="24"/>
    </location>
</feature>
<comment type="caution">
    <text evidence="2">The sequence shown here is derived from an EMBL/GenBank/DDBJ whole genome shotgun (WGS) entry which is preliminary data.</text>
</comment>
<protein>
    <submittedName>
        <fullName evidence="2">Uncharacterized protein</fullName>
    </submittedName>
</protein>
<dbReference type="AlphaFoldDB" id="A0A852VYH8"/>
<gene>
    <name evidence="2" type="ORF">HDA37_000656</name>
</gene>